<feature type="compositionally biased region" description="Acidic residues" evidence="2">
    <location>
        <begin position="596"/>
        <end position="606"/>
    </location>
</feature>
<keyword evidence="1" id="KW-0175">Coiled coil</keyword>
<evidence type="ECO:0000256" key="2">
    <source>
        <dbReference type="SAM" id="MobiDB-lite"/>
    </source>
</evidence>
<dbReference type="InterPro" id="IPR018535">
    <property type="entry name" value="DUF1996"/>
</dbReference>
<keyword evidence="3" id="KW-0812">Transmembrane</keyword>
<organism evidence="5 6">
    <name type="scientific">Streptomyces caniscabiei</name>
    <dbReference type="NCBI Taxonomy" id="2746961"/>
    <lineage>
        <taxon>Bacteria</taxon>
        <taxon>Bacillati</taxon>
        <taxon>Actinomycetota</taxon>
        <taxon>Actinomycetes</taxon>
        <taxon>Kitasatosporales</taxon>
        <taxon>Streptomycetaceae</taxon>
        <taxon>Streptomyces</taxon>
    </lineage>
</organism>
<feature type="compositionally biased region" description="Gly residues" evidence="2">
    <location>
        <begin position="529"/>
        <end position="547"/>
    </location>
</feature>
<feature type="domain" description="DUF1996" evidence="4">
    <location>
        <begin position="248"/>
        <end position="480"/>
    </location>
</feature>
<evidence type="ECO:0000313" key="5">
    <source>
        <dbReference type="EMBL" id="MBD9723960.1"/>
    </source>
</evidence>
<accession>A0A927QFS6</accession>
<protein>
    <submittedName>
        <fullName evidence="5">DUF1996 domain-containing protein</fullName>
    </submittedName>
</protein>
<sequence>MGRTTRRRRPSGARRATSAAIALILGGGGLVAVNVYASATEDGAPDDWVEQAGSAAGTIDCPDVGSGLTEVPEGAREGVDKELAALDQQIAEAYQRLQNSVRAQQQDGGFADDAIMNPLKEKRAATIERIAIAIDGVGDRPEGLDSLAACELRPAENQNAGQDGGQNGGEQNGGGDQNQGGQGDQQGGQGQQGNGGQAGNGPVAADYADIRSVQPNAGNRGGGSGSTGSFTTACGVNAGGLFNSDNVIVAPGVSNGAHHFHDYVGNQGNSAFASDEDLAAADTSCENQGDRSSYFWPVIRLQNGTAEQDANSPGGGIEGNAGEIVTPKDVTMTFVGSPRSEVVEMPRLLRIITGDAKAFINGPANANASWSCTGFEDRQLKDKYPLCPSGSDIVRTFTFQSCWDGRNIDSANHRTHVAFAAADGSCASGFKAIPQLVQRIVYDVDAPSLQDGGRTTPLFAVDSFPEQLHKPGTDHGDFINVFDQDLMRAMVDCINDGRECDAADLGDDQGDGGDQGGDAGQGDDQGQEPGQGQGQDDGQGQDGGQDQGDGQDQGQDQEQPGNGQGDGDDQGQGDQGQDENAAEPTETAQAPGGGDDQGDQADETDQGGDKEPQVLGSVKATQRGNPADSDAAADGDKGANGTGTGTGTGTGGDANAAPGQTPAANVPSAAGQPGAQGSGSASGSLAETGSQLWPAMIGGVAVLAGVVLLRRVRRGTY</sequence>
<feature type="compositionally biased region" description="Acidic residues" evidence="2">
    <location>
        <begin position="502"/>
        <end position="511"/>
    </location>
</feature>
<evidence type="ECO:0000256" key="3">
    <source>
        <dbReference type="SAM" id="Phobius"/>
    </source>
</evidence>
<name>A0A927QFS6_9ACTN</name>
<feature type="compositionally biased region" description="Acidic residues" evidence="2">
    <location>
        <begin position="566"/>
        <end position="581"/>
    </location>
</feature>
<feature type="compositionally biased region" description="Gly residues" evidence="2">
    <location>
        <begin position="638"/>
        <end position="652"/>
    </location>
</feature>
<evidence type="ECO:0000256" key="1">
    <source>
        <dbReference type="SAM" id="Coils"/>
    </source>
</evidence>
<feature type="compositionally biased region" description="Gly residues" evidence="2">
    <location>
        <begin position="162"/>
        <end position="199"/>
    </location>
</feature>
<gene>
    <name evidence="5" type="ORF">IHE70_12050</name>
</gene>
<dbReference type="AlphaFoldDB" id="A0A927QFS6"/>
<dbReference type="PANTHER" id="PTHR43662">
    <property type="match status" value="1"/>
</dbReference>
<feature type="region of interest" description="Disordered" evidence="2">
    <location>
        <begin position="157"/>
        <end position="203"/>
    </location>
</feature>
<evidence type="ECO:0000259" key="4">
    <source>
        <dbReference type="Pfam" id="PF09362"/>
    </source>
</evidence>
<reference evidence="5" key="1">
    <citation type="submission" date="2020-09" db="EMBL/GenBank/DDBJ databases">
        <title>Streptomyces canutascabiei sp. nov., which causes potato common scab and is distributed across the world.</title>
        <authorList>
            <person name="Nguyen H.P."/>
            <person name="Weisberg A.J."/>
            <person name="Chang J.H."/>
            <person name="Clarke C.R."/>
        </authorList>
    </citation>
    <scope>NUCLEOTIDE SEQUENCE</scope>
    <source>
        <strain evidence="5">ID-01-6.2a</strain>
    </source>
</reference>
<dbReference type="Pfam" id="PF09362">
    <property type="entry name" value="DUF1996"/>
    <property type="match status" value="1"/>
</dbReference>
<dbReference type="PANTHER" id="PTHR43662:SF3">
    <property type="entry name" value="DOMAIN PROTEIN, PUTATIVE (AFU_ORTHOLOGUE AFUA_6G11970)-RELATED"/>
    <property type="match status" value="1"/>
</dbReference>
<feature type="compositionally biased region" description="Low complexity" evidence="2">
    <location>
        <begin position="548"/>
        <end position="561"/>
    </location>
</feature>
<feature type="coiled-coil region" evidence="1">
    <location>
        <begin position="76"/>
        <end position="103"/>
    </location>
</feature>
<proteinExistence type="predicted"/>
<feature type="compositionally biased region" description="Low complexity" evidence="2">
    <location>
        <begin position="667"/>
        <end position="686"/>
    </location>
</feature>
<feature type="transmembrane region" description="Helical" evidence="3">
    <location>
        <begin position="692"/>
        <end position="709"/>
    </location>
</feature>
<comment type="caution">
    <text evidence="5">The sequence shown here is derived from an EMBL/GenBank/DDBJ whole genome shotgun (WGS) entry which is preliminary data.</text>
</comment>
<evidence type="ECO:0000313" key="6">
    <source>
        <dbReference type="Proteomes" id="UP000661025"/>
    </source>
</evidence>
<dbReference type="EMBL" id="JACYXT010000004">
    <property type="protein sequence ID" value="MBD9723960.1"/>
    <property type="molecule type" value="Genomic_DNA"/>
</dbReference>
<feature type="region of interest" description="Disordered" evidence="2">
    <location>
        <begin position="502"/>
        <end position="687"/>
    </location>
</feature>
<keyword evidence="3" id="KW-0472">Membrane</keyword>
<dbReference type="Proteomes" id="UP000661025">
    <property type="component" value="Unassembled WGS sequence"/>
</dbReference>
<keyword evidence="3" id="KW-1133">Transmembrane helix</keyword>